<feature type="signal peptide" evidence="1">
    <location>
        <begin position="1"/>
        <end position="23"/>
    </location>
</feature>
<keyword evidence="1" id="KW-0732">Signal</keyword>
<dbReference type="OrthoDB" id="7201328at2"/>
<gene>
    <name evidence="3" type="ordered locus">ELI_13830</name>
</gene>
<evidence type="ECO:0000313" key="3">
    <source>
        <dbReference type="EMBL" id="ABC64858.1"/>
    </source>
</evidence>
<keyword evidence="4" id="KW-1185">Reference proteome</keyword>
<dbReference type="InterPro" id="IPR003646">
    <property type="entry name" value="SH3-like_bac-type"/>
</dbReference>
<proteinExistence type="predicted"/>
<reference evidence="4" key="1">
    <citation type="journal article" date="2009" name="J. Bacteriol.">
        <title>Complete genome sequence of Erythrobacter litoralis HTCC2594.</title>
        <authorList>
            <person name="Oh H.M."/>
            <person name="Giovannoni S.J."/>
            <person name="Ferriera S."/>
            <person name="Johnson J."/>
            <person name="Cho J.C."/>
        </authorList>
    </citation>
    <scope>NUCLEOTIDE SEQUENCE [LARGE SCALE GENOMIC DNA]</scope>
    <source>
        <strain evidence="4">HTCC2594</strain>
    </source>
</reference>
<sequence length="291" mass="29647">MLKWGVTASLAAALVLGAAPVSAQNKQVPELVRCDESIGTIALVDSDSAGWTQWNLGSPRQMINQLAAESGCFTPHSPASGDPAKFLVTAIAGSQEEVDQGVEIGKSVATEALLRSGAAGSVLGRVPFAGAALGMFGGLGGKKKTVAAGLRVVSPATGQAIAAGTGSVRKSTLNFRSSGYGWAATAAGAAGYADSKDGRMLTEAFILAFNQLVEQRALLDSVPDAAPATQEAAAIVAIDTAMRAGPAADQAEVRTLRAGTELTPTGERDGLFIEVTDNYGTKGWVSVEDLQ</sequence>
<evidence type="ECO:0000313" key="4">
    <source>
        <dbReference type="Proteomes" id="UP000008808"/>
    </source>
</evidence>
<dbReference type="Proteomes" id="UP000008808">
    <property type="component" value="Chromosome"/>
</dbReference>
<dbReference type="HOGENOM" id="CLU_902860_0_0_5"/>
<dbReference type="KEGG" id="eli:ELI_13830"/>
<dbReference type="EMBL" id="CP000157">
    <property type="protein sequence ID" value="ABC64858.1"/>
    <property type="molecule type" value="Genomic_DNA"/>
</dbReference>
<dbReference type="Pfam" id="PF08239">
    <property type="entry name" value="SH3_3"/>
    <property type="match status" value="1"/>
</dbReference>
<dbReference type="eggNOG" id="COG3409">
    <property type="taxonomic scope" value="Bacteria"/>
</dbReference>
<protein>
    <recommendedName>
        <fullName evidence="2">SH3b domain-containing protein</fullName>
    </recommendedName>
</protein>
<dbReference type="RefSeq" id="WP_011415680.1">
    <property type="nucleotide sequence ID" value="NC_007722.1"/>
</dbReference>
<evidence type="ECO:0000256" key="1">
    <source>
        <dbReference type="SAM" id="SignalP"/>
    </source>
</evidence>
<name>Q2N633_ERYLH</name>
<feature type="domain" description="SH3b" evidence="2">
    <location>
        <begin position="241"/>
        <end position="290"/>
    </location>
</feature>
<organism evidence="3 4">
    <name type="scientific">Erythrobacter litoralis (strain HTCC2594)</name>
    <dbReference type="NCBI Taxonomy" id="314225"/>
    <lineage>
        <taxon>Bacteria</taxon>
        <taxon>Pseudomonadati</taxon>
        <taxon>Pseudomonadota</taxon>
        <taxon>Alphaproteobacteria</taxon>
        <taxon>Sphingomonadales</taxon>
        <taxon>Erythrobacteraceae</taxon>
        <taxon>Erythrobacter/Porphyrobacter group</taxon>
        <taxon>Erythrobacter</taxon>
    </lineage>
</organism>
<dbReference type="STRING" id="314225.ELI_13830"/>
<feature type="chain" id="PRO_5004212870" description="SH3b domain-containing protein" evidence="1">
    <location>
        <begin position="24"/>
        <end position="291"/>
    </location>
</feature>
<accession>Q2N633</accession>
<evidence type="ECO:0000259" key="2">
    <source>
        <dbReference type="Pfam" id="PF08239"/>
    </source>
</evidence>
<dbReference type="AlphaFoldDB" id="Q2N633"/>